<evidence type="ECO:0000256" key="1">
    <source>
        <dbReference type="SAM" id="MobiDB-lite"/>
    </source>
</evidence>
<dbReference type="Pfam" id="PF05678">
    <property type="entry name" value="VQ"/>
    <property type="match status" value="1"/>
</dbReference>
<proteinExistence type="predicted"/>
<dbReference type="InterPro" id="IPR008889">
    <property type="entry name" value="VQ"/>
</dbReference>
<feature type="compositionally biased region" description="Basic residues" evidence="1">
    <location>
        <begin position="12"/>
        <end position="21"/>
    </location>
</feature>
<reference evidence="3 4" key="1">
    <citation type="submission" date="2021-09" db="EMBL/GenBank/DDBJ databases">
        <title>Genomic insights and catalytic innovation underlie evolution of tropane alkaloids biosynthesis.</title>
        <authorList>
            <person name="Wang Y.-J."/>
            <person name="Tian T."/>
            <person name="Huang J.-P."/>
            <person name="Huang S.-X."/>
        </authorList>
    </citation>
    <scope>NUCLEOTIDE SEQUENCE [LARGE SCALE GENOMIC DNA]</scope>
    <source>
        <strain evidence="3">KIB-2018</strain>
        <tissue evidence="3">Leaf</tissue>
    </source>
</reference>
<evidence type="ECO:0000313" key="4">
    <source>
        <dbReference type="Proteomes" id="UP001159364"/>
    </source>
</evidence>
<dbReference type="AlphaFoldDB" id="A0AAV8S6M1"/>
<name>A0AAV8S6M1_9ROSI</name>
<gene>
    <name evidence="3" type="ORF">K2173_014956</name>
</gene>
<feature type="domain" description="VQ" evidence="2">
    <location>
        <begin position="28"/>
        <end position="53"/>
    </location>
</feature>
<comment type="caution">
    <text evidence="3">The sequence shown here is derived from an EMBL/GenBank/DDBJ whole genome shotgun (WGS) entry which is preliminary data.</text>
</comment>
<keyword evidence="4" id="KW-1185">Reference proteome</keyword>
<dbReference type="InterPro" id="IPR039335">
    <property type="entry name" value="SIB1/2"/>
</dbReference>
<dbReference type="EMBL" id="JAIWQS010000072">
    <property type="protein sequence ID" value="KAJ8747819.1"/>
    <property type="molecule type" value="Genomic_DNA"/>
</dbReference>
<feature type="compositionally biased region" description="Polar residues" evidence="1">
    <location>
        <begin position="1"/>
        <end position="11"/>
    </location>
</feature>
<feature type="region of interest" description="Disordered" evidence="1">
    <location>
        <begin position="1"/>
        <end position="21"/>
    </location>
</feature>
<protein>
    <recommendedName>
        <fullName evidence="2">VQ domain-containing protein</fullName>
    </recommendedName>
</protein>
<dbReference type="PANTHER" id="PTHR33624:SF2">
    <property type="entry name" value="SIGMA FACTOR BINDING PROTEIN 1, CHLOROPLASTIC"/>
    <property type="match status" value="1"/>
</dbReference>
<dbReference type="PANTHER" id="PTHR33624">
    <property type="entry name" value="SIGMA FACTOR BINDING PROTEIN 1, CHLOROPLASTIC"/>
    <property type="match status" value="1"/>
</dbReference>
<organism evidence="3 4">
    <name type="scientific">Erythroxylum novogranatense</name>
    <dbReference type="NCBI Taxonomy" id="1862640"/>
    <lineage>
        <taxon>Eukaryota</taxon>
        <taxon>Viridiplantae</taxon>
        <taxon>Streptophyta</taxon>
        <taxon>Embryophyta</taxon>
        <taxon>Tracheophyta</taxon>
        <taxon>Spermatophyta</taxon>
        <taxon>Magnoliopsida</taxon>
        <taxon>eudicotyledons</taxon>
        <taxon>Gunneridae</taxon>
        <taxon>Pentapetalae</taxon>
        <taxon>rosids</taxon>
        <taxon>fabids</taxon>
        <taxon>Malpighiales</taxon>
        <taxon>Erythroxylaceae</taxon>
        <taxon>Erythroxylum</taxon>
    </lineage>
</organism>
<dbReference type="Proteomes" id="UP001159364">
    <property type="component" value="Unassembled WGS sequence"/>
</dbReference>
<sequence>MDNNIVKGRNTSPRKTKVKKKPMKVVYISNPMKFKTSASEFRALVQELTGQDAELPDPSKMVGCDDVGGGHHQTVPDASKSTRKTVVDDGQHYHDEHAQQVPRVVELDPNREQPQTLDFCFDRFDDVFIPPHMLENISGVIPSSLLLELESATGMDLF</sequence>
<evidence type="ECO:0000259" key="2">
    <source>
        <dbReference type="Pfam" id="PF05678"/>
    </source>
</evidence>
<evidence type="ECO:0000313" key="3">
    <source>
        <dbReference type="EMBL" id="KAJ8747819.1"/>
    </source>
</evidence>
<accession>A0AAV8S6M1</accession>